<protein>
    <submittedName>
        <fullName evidence="2">Histidine phosphatase family protein</fullName>
        <ecNumber evidence="2">3.1.3.-</ecNumber>
    </submittedName>
</protein>
<dbReference type="PANTHER" id="PTHR46517:SF1">
    <property type="entry name" value="FRUCTOSE-2,6-BISPHOSPHATASE TIGAR"/>
    <property type="match status" value="1"/>
</dbReference>
<proteinExistence type="predicted"/>
<evidence type="ECO:0000313" key="3">
    <source>
        <dbReference type="Proteomes" id="UP001287282"/>
    </source>
</evidence>
<dbReference type="InterPro" id="IPR013078">
    <property type="entry name" value="His_Pase_superF_clade-1"/>
</dbReference>
<sequence>MNLYLIRHGESEGNRLGKIQGWHNFPLSDLGKRQALQLGDFFKHIHLDHIYSSDLTRAYDTAIAIGSYKDQTVHKWEKVREVNLGPLQGLTRKEIYEQFPQAKEKSILTSGLEGTESVEELTKRCAYIVDQLKRAHHKDDVAIVSHGGFISIFLMYLMLGENWGEVHRPFQIGNTSVTHIEWTESWKPLFHYVNRDHHLTTEAIASQKMGLL</sequence>
<dbReference type="PANTHER" id="PTHR46517">
    <property type="entry name" value="FRUCTOSE-2,6-BISPHOSPHATASE TIGAR"/>
    <property type="match status" value="1"/>
</dbReference>
<dbReference type="InterPro" id="IPR029033">
    <property type="entry name" value="His_PPase_superfam"/>
</dbReference>
<dbReference type="RefSeq" id="WP_317123029.1">
    <property type="nucleotide sequence ID" value="NZ_JAWJBA010000005.1"/>
</dbReference>
<dbReference type="PRINTS" id="PR00991">
    <property type="entry name" value="6PFRUCTKNASE"/>
</dbReference>
<dbReference type="InterPro" id="IPR001345">
    <property type="entry name" value="PG/BPGM_mutase_AS"/>
</dbReference>
<dbReference type="SMART" id="SM00855">
    <property type="entry name" value="PGAM"/>
    <property type="match status" value="1"/>
</dbReference>
<keyword evidence="1 2" id="KW-0378">Hydrolase</keyword>
<dbReference type="CDD" id="cd07067">
    <property type="entry name" value="HP_PGM_like"/>
    <property type="match status" value="1"/>
</dbReference>
<evidence type="ECO:0000256" key="1">
    <source>
        <dbReference type="ARBA" id="ARBA00022801"/>
    </source>
</evidence>
<dbReference type="GO" id="GO:0016787">
    <property type="term" value="F:hydrolase activity"/>
    <property type="evidence" value="ECO:0007669"/>
    <property type="project" value="UniProtKB-KW"/>
</dbReference>
<dbReference type="EC" id="3.1.3.-" evidence="2"/>
<dbReference type="InterPro" id="IPR003094">
    <property type="entry name" value="6Pfruct_kin"/>
</dbReference>
<evidence type="ECO:0000313" key="2">
    <source>
        <dbReference type="EMBL" id="MDV2685848.1"/>
    </source>
</evidence>
<comment type="caution">
    <text evidence="2">The sequence shown here is derived from an EMBL/GenBank/DDBJ whole genome shotgun (WGS) entry which is preliminary data.</text>
</comment>
<name>A0ABU3XF04_9BACI</name>
<dbReference type="SUPFAM" id="SSF53254">
    <property type="entry name" value="Phosphoglycerate mutase-like"/>
    <property type="match status" value="1"/>
</dbReference>
<dbReference type="Gene3D" id="3.40.50.1240">
    <property type="entry name" value="Phosphoglycerate mutase-like"/>
    <property type="match status" value="1"/>
</dbReference>
<dbReference type="InterPro" id="IPR051695">
    <property type="entry name" value="Phosphoglycerate_Mutase"/>
</dbReference>
<keyword evidence="3" id="KW-1185">Reference proteome</keyword>
<reference evidence="2 3" key="1">
    <citation type="submission" date="2023-10" db="EMBL/GenBank/DDBJ databases">
        <title>Screening of Alkalihalobacillus lindianensis BZ-TG-R113 and Its Alleviation of Salt Stress on Rapeseed Growth.</title>
        <authorList>
            <person name="Zhao B."/>
            <person name="Guo T."/>
        </authorList>
    </citation>
    <scope>NUCLEOTIDE SEQUENCE [LARGE SCALE GENOMIC DNA]</scope>
    <source>
        <strain evidence="2 3">BZ-TG-R113</strain>
    </source>
</reference>
<dbReference type="Pfam" id="PF00300">
    <property type="entry name" value="His_Phos_1"/>
    <property type="match status" value="1"/>
</dbReference>
<accession>A0ABU3XF04</accession>
<dbReference type="EMBL" id="JAWJBA010000005">
    <property type="protein sequence ID" value="MDV2685848.1"/>
    <property type="molecule type" value="Genomic_DNA"/>
</dbReference>
<dbReference type="Proteomes" id="UP001287282">
    <property type="component" value="Unassembled WGS sequence"/>
</dbReference>
<dbReference type="PROSITE" id="PS00175">
    <property type="entry name" value="PG_MUTASE"/>
    <property type="match status" value="1"/>
</dbReference>
<organism evidence="2 3">
    <name type="scientific">Alkalihalophilus lindianensis</name>
    <dbReference type="NCBI Taxonomy" id="1630542"/>
    <lineage>
        <taxon>Bacteria</taxon>
        <taxon>Bacillati</taxon>
        <taxon>Bacillota</taxon>
        <taxon>Bacilli</taxon>
        <taxon>Bacillales</taxon>
        <taxon>Bacillaceae</taxon>
        <taxon>Alkalihalophilus</taxon>
    </lineage>
</organism>
<gene>
    <name evidence="2" type="ORF">RYX56_15890</name>
</gene>